<reference evidence="2" key="1">
    <citation type="submission" date="2020-05" db="EMBL/GenBank/DDBJ databases">
        <title>Frigoriglobus tundricola gen. nov., sp. nov., a psychrotolerant cellulolytic planctomycete of the family Gemmataceae with two divergent copies of 16S rRNA gene.</title>
        <authorList>
            <person name="Kulichevskaya I.S."/>
            <person name="Ivanova A.A."/>
            <person name="Naumoff D.G."/>
            <person name="Beletsky A.V."/>
            <person name="Rijpstra W.I.C."/>
            <person name="Sinninghe Damste J.S."/>
            <person name="Mardanov A.V."/>
            <person name="Ravin N.V."/>
            <person name="Dedysh S.N."/>
        </authorList>
    </citation>
    <scope>NUCLEOTIDE SEQUENCE [LARGE SCALE GENOMIC DNA]</scope>
    <source>
        <strain evidence="2">PL17</strain>
    </source>
</reference>
<dbReference type="AlphaFoldDB" id="A0A6M5YN07"/>
<protein>
    <submittedName>
        <fullName evidence="1">Uncharacterized protein</fullName>
    </submittedName>
</protein>
<keyword evidence="2" id="KW-1185">Reference proteome</keyword>
<evidence type="ECO:0000313" key="1">
    <source>
        <dbReference type="EMBL" id="QJW94332.1"/>
    </source>
</evidence>
<accession>A0A6M5YN07</accession>
<dbReference type="Proteomes" id="UP000503447">
    <property type="component" value="Chromosome"/>
</dbReference>
<dbReference type="EMBL" id="CP053452">
    <property type="protein sequence ID" value="QJW94332.1"/>
    <property type="molecule type" value="Genomic_DNA"/>
</dbReference>
<organism evidence="1 2">
    <name type="scientific">Frigoriglobus tundricola</name>
    <dbReference type="NCBI Taxonomy" id="2774151"/>
    <lineage>
        <taxon>Bacteria</taxon>
        <taxon>Pseudomonadati</taxon>
        <taxon>Planctomycetota</taxon>
        <taxon>Planctomycetia</taxon>
        <taxon>Gemmatales</taxon>
        <taxon>Gemmataceae</taxon>
        <taxon>Frigoriglobus</taxon>
    </lineage>
</organism>
<gene>
    <name evidence="1" type="ORF">FTUN_1852</name>
</gene>
<dbReference type="KEGG" id="ftj:FTUN_1852"/>
<sequence length="54" mass="5889">MLAPARPGFRPPADRSGTRYLGFTAGHGYAKISPPVARAAGPFSRSRFPIFRRT</sequence>
<evidence type="ECO:0000313" key="2">
    <source>
        <dbReference type="Proteomes" id="UP000503447"/>
    </source>
</evidence>
<proteinExistence type="predicted"/>
<name>A0A6M5YN07_9BACT</name>